<dbReference type="Gene3D" id="1.10.357.10">
    <property type="entry name" value="Tetracycline Repressor, domain 2"/>
    <property type="match status" value="1"/>
</dbReference>
<evidence type="ECO:0000313" key="6">
    <source>
        <dbReference type="EMBL" id="MEL3974240.1"/>
    </source>
</evidence>
<protein>
    <submittedName>
        <fullName evidence="6">TetR/AcrR family transcriptional regulator</fullName>
    </submittedName>
</protein>
<keyword evidence="3" id="KW-0804">Transcription</keyword>
<dbReference type="Pfam" id="PF00440">
    <property type="entry name" value="TetR_N"/>
    <property type="match status" value="1"/>
</dbReference>
<evidence type="ECO:0000256" key="1">
    <source>
        <dbReference type="ARBA" id="ARBA00023015"/>
    </source>
</evidence>
<gene>
    <name evidence="6" type="ORF">AAEO50_18290</name>
</gene>
<dbReference type="PANTHER" id="PTHR30055:SF238">
    <property type="entry name" value="MYCOFACTOCIN BIOSYNTHESIS TRANSCRIPTIONAL REGULATOR MFTR-RELATED"/>
    <property type="match status" value="1"/>
</dbReference>
<dbReference type="PANTHER" id="PTHR30055">
    <property type="entry name" value="HTH-TYPE TRANSCRIPTIONAL REGULATOR RUTR"/>
    <property type="match status" value="1"/>
</dbReference>
<proteinExistence type="predicted"/>
<sequence length="200" mass="23437">MRMKQDNKNRIKKTALRLFGQKGYEDTSLHAIASSVGIKKPSIYNHFANKEDIFSAVLDDLLFTETTAYHQLHQEMKQGLPKANLKQLFDLYCSRLMTTEEALLWKRVTFFPPPQFKKIIEEKFFQFEDTITCILSAIYEDALELNILQEVDKKDFVASFLCLVDGIFLEHHYYSEDIFQQRMNAVWRVYTLGIFNGKGE</sequence>
<keyword evidence="1" id="KW-0805">Transcription regulation</keyword>
<evidence type="ECO:0000313" key="7">
    <source>
        <dbReference type="Proteomes" id="UP001389717"/>
    </source>
</evidence>
<dbReference type="RefSeq" id="WP_341985759.1">
    <property type="nucleotide sequence ID" value="NZ_JBBYAF010000046.1"/>
</dbReference>
<keyword evidence="2 4" id="KW-0238">DNA-binding</keyword>
<dbReference type="InterPro" id="IPR001647">
    <property type="entry name" value="HTH_TetR"/>
</dbReference>
<dbReference type="InterPro" id="IPR050109">
    <property type="entry name" value="HTH-type_TetR-like_transc_reg"/>
</dbReference>
<dbReference type="Proteomes" id="UP001389717">
    <property type="component" value="Unassembled WGS sequence"/>
</dbReference>
<evidence type="ECO:0000256" key="2">
    <source>
        <dbReference type="ARBA" id="ARBA00023125"/>
    </source>
</evidence>
<evidence type="ECO:0000256" key="4">
    <source>
        <dbReference type="PROSITE-ProRule" id="PRU00335"/>
    </source>
</evidence>
<feature type="domain" description="HTH tetR-type" evidence="5">
    <location>
        <begin position="5"/>
        <end position="65"/>
    </location>
</feature>
<dbReference type="SUPFAM" id="SSF46689">
    <property type="entry name" value="Homeodomain-like"/>
    <property type="match status" value="1"/>
</dbReference>
<keyword evidence="7" id="KW-1185">Reference proteome</keyword>
<dbReference type="InterPro" id="IPR009057">
    <property type="entry name" value="Homeodomain-like_sf"/>
</dbReference>
<dbReference type="PRINTS" id="PR00455">
    <property type="entry name" value="HTHTETR"/>
</dbReference>
<reference evidence="6 7" key="1">
    <citation type="submission" date="2024-04" db="EMBL/GenBank/DDBJ databases">
        <title>Bacillus oryzaecorticis sp. nov., a moderately halophilic bacterium isolated from rice husks.</title>
        <authorList>
            <person name="Zhu H.-S."/>
        </authorList>
    </citation>
    <scope>NUCLEOTIDE SEQUENCE [LARGE SCALE GENOMIC DNA]</scope>
    <source>
        <strain evidence="6 7">ZC255</strain>
    </source>
</reference>
<name>A0ABU9KFS9_9BACI</name>
<comment type="caution">
    <text evidence="6">The sequence shown here is derived from an EMBL/GenBank/DDBJ whole genome shotgun (WGS) entry which is preliminary data.</text>
</comment>
<dbReference type="Gene3D" id="1.10.10.60">
    <property type="entry name" value="Homeodomain-like"/>
    <property type="match status" value="1"/>
</dbReference>
<dbReference type="PROSITE" id="PS50977">
    <property type="entry name" value="HTH_TETR_2"/>
    <property type="match status" value="1"/>
</dbReference>
<evidence type="ECO:0000259" key="5">
    <source>
        <dbReference type="PROSITE" id="PS50977"/>
    </source>
</evidence>
<dbReference type="EMBL" id="JBBYAF010000046">
    <property type="protein sequence ID" value="MEL3974240.1"/>
    <property type="molecule type" value="Genomic_DNA"/>
</dbReference>
<organism evidence="6 7">
    <name type="scientific">Rossellomorea oryzaecorticis</name>
    <dbReference type="NCBI Taxonomy" id="1396505"/>
    <lineage>
        <taxon>Bacteria</taxon>
        <taxon>Bacillati</taxon>
        <taxon>Bacillota</taxon>
        <taxon>Bacilli</taxon>
        <taxon>Bacillales</taxon>
        <taxon>Bacillaceae</taxon>
        <taxon>Rossellomorea</taxon>
    </lineage>
</organism>
<feature type="DNA-binding region" description="H-T-H motif" evidence="4">
    <location>
        <begin position="28"/>
        <end position="47"/>
    </location>
</feature>
<accession>A0ABU9KFS9</accession>
<evidence type="ECO:0000256" key="3">
    <source>
        <dbReference type="ARBA" id="ARBA00023163"/>
    </source>
</evidence>